<keyword evidence="2" id="KW-1185">Reference proteome</keyword>
<sequence>MAGGQEVRYTAFLSTLRRLFQPSTPFDFERGFGMAQNEGNKPRPTIEVAPVETLKAAPPASSARPRDGVFVFVFVGADRQHLDGAPLAAFPGVQRDIARTDADDDAHAVEVHEFPEDDGHQRVEAPMPWIANNLVGGVEPARMHGELRKHNTRTEHCSPDPTLLSERTVVSALMPVSVLMAAQHNDGAAQRRRTGWMLGVQSQAGAPGFEPMGAGLEARGRTEDAAVSVIKQ</sequence>
<protein>
    <submittedName>
        <fullName evidence="1">Uncharacterized protein</fullName>
    </submittedName>
</protein>
<dbReference type="EMBL" id="MU267813">
    <property type="protein sequence ID" value="KAH7908574.1"/>
    <property type="molecule type" value="Genomic_DNA"/>
</dbReference>
<name>A0ACB8A4Z6_9AGAM</name>
<comment type="caution">
    <text evidence="1">The sequence shown here is derived from an EMBL/GenBank/DDBJ whole genome shotgun (WGS) entry which is preliminary data.</text>
</comment>
<reference evidence="1" key="1">
    <citation type="journal article" date="2021" name="New Phytol.">
        <title>Evolutionary innovations through gain and loss of genes in the ectomycorrhizal Boletales.</title>
        <authorList>
            <person name="Wu G."/>
            <person name="Miyauchi S."/>
            <person name="Morin E."/>
            <person name="Kuo A."/>
            <person name="Drula E."/>
            <person name="Varga T."/>
            <person name="Kohler A."/>
            <person name="Feng B."/>
            <person name="Cao Y."/>
            <person name="Lipzen A."/>
            <person name="Daum C."/>
            <person name="Hundley H."/>
            <person name="Pangilinan J."/>
            <person name="Johnson J."/>
            <person name="Barry K."/>
            <person name="LaButti K."/>
            <person name="Ng V."/>
            <person name="Ahrendt S."/>
            <person name="Min B."/>
            <person name="Choi I.G."/>
            <person name="Park H."/>
            <person name="Plett J.M."/>
            <person name="Magnuson J."/>
            <person name="Spatafora J.W."/>
            <person name="Nagy L.G."/>
            <person name="Henrissat B."/>
            <person name="Grigoriev I.V."/>
            <person name="Yang Z.L."/>
            <person name="Xu J."/>
            <person name="Martin F.M."/>
        </authorList>
    </citation>
    <scope>NUCLEOTIDE SEQUENCE</scope>
    <source>
        <strain evidence="1">ATCC 28755</strain>
    </source>
</reference>
<evidence type="ECO:0000313" key="1">
    <source>
        <dbReference type="EMBL" id="KAH7908574.1"/>
    </source>
</evidence>
<dbReference type="Proteomes" id="UP000790377">
    <property type="component" value="Unassembled WGS sequence"/>
</dbReference>
<proteinExistence type="predicted"/>
<accession>A0ACB8A4Z6</accession>
<evidence type="ECO:0000313" key="2">
    <source>
        <dbReference type="Proteomes" id="UP000790377"/>
    </source>
</evidence>
<gene>
    <name evidence="1" type="ORF">BJ138DRAFT_1115729</name>
</gene>
<organism evidence="1 2">
    <name type="scientific">Hygrophoropsis aurantiaca</name>
    <dbReference type="NCBI Taxonomy" id="72124"/>
    <lineage>
        <taxon>Eukaryota</taxon>
        <taxon>Fungi</taxon>
        <taxon>Dikarya</taxon>
        <taxon>Basidiomycota</taxon>
        <taxon>Agaricomycotina</taxon>
        <taxon>Agaricomycetes</taxon>
        <taxon>Agaricomycetidae</taxon>
        <taxon>Boletales</taxon>
        <taxon>Coniophorineae</taxon>
        <taxon>Hygrophoropsidaceae</taxon>
        <taxon>Hygrophoropsis</taxon>
    </lineage>
</organism>